<reference evidence="2" key="1">
    <citation type="journal article" date="2019" name="Curr. Biol.">
        <title>Genome Sequence of Striga asiatica Provides Insight into the Evolution of Plant Parasitism.</title>
        <authorList>
            <person name="Yoshida S."/>
            <person name="Kim S."/>
            <person name="Wafula E.K."/>
            <person name="Tanskanen J."/>
            <person name="Kim Y.M."/>
            <person name="Honaas L."/>
            <person name="Yang Z."/>
            <person name="Spallek T."/>
            <person name="Conn C.E."/>
            <person name="Ichihashi Y."/>
            <person name="Cheong K."/>
            <person name="Cui S."/>
            <person name="Der J.P."/>
            <person name="Gundlach H."/>
            <person name="Jiao Y."/>
            <person name="Hori C."/>
            <person name="Ishida J.K."/>
            <person name="Kasahara H."/>
            <person name="Kiba T."/>
            <person name="Kim M.S."/>
            <person name="Koo N."/>
            <person name="Laohavisit A."/>
            <person name="Lee Y.H."/>
            <person name="Lumba S."/>
            <person name="McCourt P."/>
            <person name="Mortimer J.C."/>
            <person name="Mutuku J.M."/>
            <person name="Nomura T."/>
            <person name="Sasaki-Sekimoto Y."/>
            <person name="Seto Y."/>
            <person name="Wang Y."/>
            <person name="Wakatake T."/>
            <person name="Sakakibara H."/>
            <person name="Demura T."/>
            <person name="Yamaguchi S."/>
            <person name="Yoneyama K."/>
            <person name="Manabe R.I."/>
            <person name="Nelson D.C."/>
            <person name="Schulman A.H."/>
            <person name="Timko M.P."/>
            <person name="dePamphilis C.W."/>
            <person name="Choi D."/>
            <person name="Shirasu K."/>
        </authorList>
    </citation>
    <scope>NUCLEOTIDE SEQUENCE [LARGE SCALE GENOMIC DNA]</scope>
    <source>
        <strain evidence="2">cv. UVA1</strain>
    </source>
</reference>
<dbReference type="AlphaFoldDB" id="A0A5A7PDS1"/>
<dbReference type="EMBL" id="BKCP01004417">
    <property type="protein sequence ID" value="GER31073.1"/>
    <property type="molecule type" value="Genomic_DNA"/>
</dbReference>
<proteinExistence type="predicted"/>
<evidence type="ECO:0000313" key="1">
    <source>
        <dbReference type="EMBL" id="GER31073.1"/>
    </source>
</evidence>
<keyword evidence="1" id="KW-0436">Ligase</keyword>
<keyword evidence="2" id="KW-1185">Reference proteome</keyword>
<dbReference type="Proteomes" id="UP000325081">
    <property type="component" value="Unassembled WGS sequence"/>
</dbReference>
<accession>A0A5A7PDS1</accession>
<comment type="caution">
    <text evidence="1">The sequence shown here is derived from an EMBL/GenBank/DDBJ whole genome shotgun (WGS) entry which is preliminary data.</text>
</comment>
<evidence type="ECO:0000313" key="2">
    <source>
        <dbReference type="Proteomes" id="UP000325081"/>
    </source>
</evidence>
<dbReference type="GO" id="GO:0016874">
    <property type="term" value="F:ligase activity"/>
    <property type="evidence" value="ECO:0007669"/>
    <property type="project" value="UniProtKB-KW"/>
</dbReference>
<name>A0A5A7PDS1_STRAF</name>
<protein>
    <submittedName>
        <fullName evidence="1">Alanine--tRNA ligase</fullName>
    </submittedName>
</protein>
<sequence>MAGIIQGVERHYTTDNLLRAAAPYNRIKNFEAYCATSESNVLFCCTKDTDGRNIKRTVTITTTIRKAIFSSQDGDDERRGVRGFVDDGLMVTLTRFRAGIVVDPRYNRLAGVEIEIYLRTPTKYTHFFIPALINRIHPLDVCDLLVDGVIESRGGLSAGE</sequence>
<gene>
    <name evidence="1" type="ORF">STAS_07056</name>
</gene>
<organism evidence="1 2">
    <name type="scientific">Striga asiatica</name>
    <name type="common">Asiatic witchweed</name>
    <name type="synonym">Buchnera asiatica</name>
    <dbReference type="NCBI Taxonomy" id="4170"/>
    <lineage>
        <taxon>Eukaryota</taxon>
        <taxon>Viridiplantae</taxon>
        <taxon>Streptophyta</taxon>
        <taxon>Embryophyta</taxon>
        <taxon>Tracheophyta</taxon>
        <taxon>Spermatophyta</taxon>
        <taxon>Magnoliopsida</taxon>
        <taxon>eudicotyledons</taxon>
        <taxon>Gunneridae</taxon>
        <taxon>Pentapetalae</taxon>
        <taxon>asterids</taxon>
        <taxon>lamiids</taxon>
        <taxon>Lamiales</taxon>
        <taxon>Orobanchaceae</taxon>
        <taxon>Buchnereae</taxon>
        <taxon>Striga</taxon>
    </lineage>
</organism>